<protein>
    <submittedName>
        <fullName evidence="1">Uncharacterized protein</fullName>
    </submittedName>
</protein>
<name>A0ABP8KQZ4_9MICO</name>
<accession>A0ABP8KQZ4</accession>
<gene>
    <name evidence="1" type="ORF">GCM10023168_33880</name>
</gene>
<evidence type="ECO:0000313" key="2">
    <source>
        <dbReference type="Proteomes" id="UP001500945"/>
    </source>
</evidence>
<evidence type="ECO:0000313" key="1">
    <source>
        <dbReference type="EMBL" id="GAA4412233.1"/>
    </source>
</evidence>
<organism evidence="1 2">
    <name type="scientific">Fodinibacter luteus</name>
    <dbReference type="NCBI Taxonomy" id="552064"/>
    <lineage>
        <taxon>Bacteria</taxon>
        <taxon>Bacillati</taxon>
        <taxon>Actinomycetota</taxon>
        <taxon>Actinomycetes</taxon>
        <taxon>Micrococcales</taxon>
        <taxon>Intrasporangiaceae</taxon>
        <taxon>Fodinibacter (ex Wang et al. 2009)</taxon>
    </lineage>
</organism>
<dbReference type="EMBL" id="BAABGM010000024">
    <property type="protein sequence ID" value="GAA4412233.1"/>
    <property type="molecule type" value="Genomic_DNA"/>
</dbReference>
<sequence length="92" mass="9990">MARSSHSRAPCLMWSARHCLGRDGTVTRLLCLGSDWRLGVRVGASHAGTLGLTVHRGGRRRFPRTPISGFGSTRPVYLAIPDARGPPVSRLK</sequence>
<keyword evidence="2" id="KW-1185">Reference proteome</keyword>
<comment type="caution">
    <text evidence="1">The sequence shown here is derived from an EMBL/GenBank/DDBJ whole genome shotgun (WGS) entry which is preliminary data.</text>
</comment>
<proteinExistence type="predicted"/>
<reference evidence="2" key="1">
    <citation type="journal article" date="2019" name="Int. J. Syst. Evol. Microbiol.">
        <title>The Global Catalogue of Microorganisms (GCM) 10K type strain sequencing project: providing services to taxonomists for standard genome sequencing and annotation.</title>
        <authorList>
            <consortium name="The Broad Institute Genomics Platform"/>
            <consortium name="The Broad Institute Genome Sequencing Center for Infectious Disease"/>
            <person name="Wu L."/>
            <person name="Ma J."/>
        </authorList>
    </citation>
    <scope>NUCLEOTIDE SEQUENCE [LARGE SCALE GENOMIC DNA]</scope>
    <source>
        <strain evidence="2">JCM 17809</strain>
    </source>
</reference>
<dbReference type="Proteomes" id="UP001500945">
    <property type="component" value="Unassembled WGS sequence"/>
</dbReference>